<comment type="caution">
    <text evidence="19">The sequence shown here is derived from an EMBL/GenBank/DDBJ whole genome shotgun (WGS) entry which is preliminary data.</text>
</comment>
<feature type="domain" description="ATP synthase F1 complex delta/epsilon subunit N-terminal" evidence="17">
    <location>
        <begin position="30"/>
        <end position="111"/>
    </location>
</feature>
<dbReference type="AlphaFoldDB" id="A0A484CZB0"/>
<gene>
    <name evidence="19" type="ORF">EPR50_G00097070</name>
</gene>
<dbReference type="SUPFAM" id="SSF46604">
    <property type="entry name" value="Epsilon subunit of F1F0-ATP synthase C-terminal domain"/>
    <property type="match status" value="1"/>
</dbReference>
<evidence type="ECO:0000256" key="4">
    <source>
        <dbReference type="ARBA" id="ARBA00022781"/>
    </source>
</evidence>
<keyword evidence="7" id="KW-0406">Ion transport</keyword>
<evidence type="ECO:0000256" key="11">
    <source>
        <dbReference type="ARBA" id="ARBA00023310"/>
    </source>
</evidence>
<comment type="subunit">
    <text evidence="15">Component of the ATP synthase complex composed at least of ATP5F1A/subunit alpha, ATP5F1B/subunit beta, ATP5MC1/subunit c (homooctomer), MT-ATP6/subunit a, MT-ATP8/subunit 8, ATP5ME/subunit e, ATP5MF/subunit f, ATP5MG/subunit g, ATP5MK/subunit k, ATP5MJ/subunit j, ATP5F1C/subunit gamma, ATP5F1D/subunit delta, ATP5F1E/subunit epsilon, ATP5PF/subunit F6, ATP5PB/subunit b, ATP5PD/subunit d, ATP5PO/subunit OSCP. ATP synthase complex consists of a soluble F(1) head domain (subunits alpha(3) and beta(3)) - the catalytic core - and a membrane F(0) domain - the membrane proton channel (subunits c, a, 8, e, f, g, k and j). These two domains are linked by a central stalk (subunits gamma, delta, and epsilon) rotating inside the F1 region and a stationary peripheral stalk (subunits F6, b, d, and OSCP). Component of a complex composed at least by ATPIF1, ATP5F1A, ATP5F1B, ATP5F1C AND ATP5F1E.</text>
</comment>
<protein>
    <recommendedName>
        <fullName evidence="16">ATP synthase F(1) complex subunit delta, mitochondrial</fullName>
    </recommendedName>
    <alternativeName>
        <fullName evidence="13">ATP synthase F1 subunit delta</fullName>
    </alternativeName>
    <alternativeName>
        <fullName evidence="12">F-ATPase delta subunit</fullName>
    </alternativeName>
</protein>
<evidence type="ECO:0000256" key="3">
    <source>
        <dbReference type="ARBA" id="ARBA00022448"/>
    </source>
</evidence>
<evidence type="ECO:0000256" key="16">
    <source>
        <dbReference type="ARBA" id="ARBA00070799"/>
    </source>
</evidence>
<comment type="subcellular location">
    <subcellularLocation>
        <location evidence="1">Mitochondrion inner membrane</location>
    </subcellularLocation>
</comment>
<dbReference type="Proteomes" id="UP000295070">
    <property type="component" value="Chromosome 9"/>
</dbReference>
<keyword evidence="5" id="KW-0999">Mitochondrion inner membrane</keyword>
<comment type="function">
    <text evidence="14">Subunit delta, of the mitochondrial membrane ATP synthase complex (F(1)F(0) ATP synthase or Complex V) that produces ATP from ADP in the presence of a proton gradient across the membrane which is generated by electron transport complexes of the respiratory chain. ATP synthase complex consist of a soluble F(1) head domain - the catalytic core - and a membrane F(1) domain - the membrane proton channel. These two domains are linked by a central stalk rotating inside the F(1) region and a stationary peripheral stalk. During catalysis, ATP synthesis in the catalytic domain of F(1) is coupled via a rotary mechanism of the central stalk subunits to proton translocation. In vivo, can only synthesize ATP although its ATP hydrolase activity can be activated artificially in vitro. With the central stalk subunit gamma, is essential for the biogenesis of F(1) catalytic part of the ATP synthase complex namely in the formation of F1 assembly intermediate.</text>
</comment>
<evidence type="ECO:0000256" key="13">
    <source>
        <dbReference type="ARBA" id="ARBA00032372"/>
    </source>
</evidence>
<evidence type="ECO:0000256" key="8">
    <source>
        <dbReference type="ARBA" id="ARBA00023128"/>
    </source>
</evidence>
<dbReference type="SUPFAM" id="SSF51344">
    <property type="entry name" value="Epsilon subunit of F1F0-ATP synthase N-terminal domain"/>
    <property type="match status" value="1"/>
</dbReference>
<evidence type="ECO:0000256" key="7">
    <source>
        <dbReference type="ARBA" id="ARBA00023065"/>
    </source>
</evidence>
<evidence type="ECO:0000256" key="6">
    <source>
        <dbReference type="ARBA" id="ARBA00022946"/>
    </source>
</evidence>
<dbReference type="GO" id="GO:0005743">
    <property type="term" value="C:mitochondrial inner membrane"/>
    <property type="evidence" value="ECO:0007669"/>
    <property type="project" value="UniProtKB-SubCell"/>
</dbReference>
<reference evidence="19 20" key="1">
    <citation type="submission" date="2019-01" db="EMBL/GenBank/DDBJ databases">
        <title>A chromosome-scale genome assembly of the yellow perch, Perca flavescens.</title>
        <authorList>
            <person name="Feron R."/>
            <person name="Morvezen R."/>
            <person name="Bestin A."/>
            <person name="Haffray P."/>
            <person name="Klopp C."/>
            <person name="Zahm M."/>
            <person name="Cabau C."/>
            <person name="Roques C."/>
            <person name="Donnadieu C."/>
            <person name="Bouchez O."/>
            <person name="Christie M."/>
            <person name="Larson W."/>
            <person name="Guiguen Y."/>
        </authorList>
    </citation>
    <scope>NUCLEOTIDE SEQUENCE [LARGE SCALE GENOMIC DNA]</scope>
    <source>
        <strain evidence="19">YP-PL-M2</strain>
        <tissue evidence="19">Blood</tissue>
    </source>
</reference>
<keyword evidence="6" id="KW-0809">Transit peptide</keyword>
<dbReference type="STRING" id="8167.A0A484CZB0"/>
<dbReference type="PANTHER" id="PTHR13822:SF7">
    <property type="entry name" value="ATP SYNTHASE SUBUNIT DELTA, MITOCHONDRIAL"/>
    <property type="match status" value="1"/>
</dbReference>
<accession>A0A484CZB0</accession>
<keyword evidence="20" id="KW-1185">Reference proteome</keyword>
<evidence type="ECO:0000256" key="1">
    <source>
        <dbReference type="ARBA" id="ARBA00004273"/>
    </source>
</evidence>
<evidence type="ECO:0000259" key="18">
    <source>
        <dbReference type="Pfam" id="PF21335"/>
    </source>
</evidence>
<keyword evidence="8" id="KW-0496">Mitochondrion</keyword>
<evidence type="ECO:0000256" key="5">
    <source>
        <dbReference type="ARBA" id="ARBA00022792"/>
    </source>
</evidence>
<dbReference type="GO" id="GO:0046933">
    <property type="term" value="F:proton-transporting ATP synthase activity, rotational mechanism"/>
    <property type="evidence" value="ECO:0007669"/>
    <property type="project" value="InterPro"/>
</dbReference>
<dbReference type="CDD" id="cd12152">
    <property type="entry name" value="F1-ATPase_delta"/>
    <property type="match status" value="1"/>
</dbReference>
<dbReference type="Pfam" id="PF21335">
    <property type="entry name" value="ATPD_C_metazoa"/>
    <property type="match status" value="1"/>
</dbReference>
<keyword evidence="4" id="KW-0375">Hydrogen ion transport</keyword>
<sequence>MMAARFLRRALPVLRQARSYAEAVSGSPQMSFTFASPTQVFFKEASVKQVDVPTLTGAFGILPAHVPTLQVLRPGVVTVFGDDGSSAKYFVSSGSITVNADSSVQLLCEEAVALDQLDIAAAKANLEKAQSDLAATPVVISCVSLMEMNGQSVFPAPSRQCPEDSMLALYSG</sequence>
<dbReference type="InterPro" id="IPR036771">
    <property type="entry name" value="ATPsynth_dsu/esu_N"/>
</dbReference>
<name>A0A484CZB0_PERFV</name>
<dbReference type="FunFam" id="2.60.15.10:FF:000004">
    <property type="entry name" value="ATP synthase subunit delta, mitochondrial"/>
    <property type="match status" value="1"/>
</dbReference>
<dbReference type="HAMAP" id="MF_00530">
    <property type="entry name" value="ATP_synth_epsil_bac"/>
    <property type="match status" value="1"/>
</dbReference>
<evidence type="ECO:0000256" key="2">
    <source>
        <dbReference type="ARBA" id="ARBA00005712"/>
    </source>
</evidence>
<comment type="similarity">
    <text evidence="2">Belongs to the ATPase epsilon chain family.</text>
</comment>
<dbReference type="InterPro" id="IPR020546">
    <property type="entry name" value="ATP_synth_F1_dsu/esu_N"/>
</dbReference>
<evidence type="ECO:0000313" key="19">
    <source>
        <dbReference type="EMBL" id="TDH08342.1"/>
    </source>
</evidence>
<keyword evidence="10" id="KW-0139">CF(1)</keyword>
<evidence type="ECO:0000256" key="10">
    <source>
        <dbReference type="ARBA" id="ARBA00023196"/>
    </source>
</evidence>
<dbReference type="Gene3D" id="2.60.15.10">
    <property type="entry name" value="F0F1 ATP synthase delta/epsilon subunit, N-terminal"/>
    <property type="match status" value="1"/>
</dbReference>
<dbReference type="InterPro" id="IPR001469">
    <property type="entry name" value="ATP_synth_F1_dsu/esu"/>
</dbReference>
<keyword evidence="9" id="KW-0472">Membrane</keyword>
<dbReference type="Pfam" id="PF02823">
    <property type="entry name" value="ATP-synt_DE_N"/>
    <property type="match status" value="1"/>
</dbReference>
<dbReference type="GO" id="GO:0045259">
    <property type="term" value="C:proton-transporting ATP synthase complex"/>
    <property type="evidence" value="ECO:0007669"/>
    <property type="project" value="UniProtKB-KW"/>
</dbReference>
<organism evidence="19 20">
    <name type="scientific">Perca flavescens</name>
    <name type="common">American yellow perch</name>
    <name type="synonym">Morone flavescens</name>
    <dbReference type="NCBI Taxonomy" id="8167"/>
    <lineage>
        <taxon>Eukaryota</taxon>
        <taxon>Metazoa</taxon>
        <taxon>Chordata</taxon>
        <taxon>Craniata</taxon>
        <taxon>Vertebrata</taxon>
        <taxon>Euteleostomi</taxon>
        <taxon>Actinopterygii</taxon>
        <taxon>Neopterygii</taxon>
        <taxon>Teleostei</taxon>
        <taxon>Neoteleostei</taxon>
        <taxon>Acanthomorphata</taxon>
        <taxon>Eupercaria</taxon>
        <taxon>Perciformes</taxon>
        <taxon>Percoidei</taxon>
        <taxon>Percidae</taxon>
        <taxon>Percinae</taxon>
        <taxon>Perca</taxon>
    </lineage>
</organism>
<evidence type="ECO:0000256" key="12">
    <source>
        <dbReference type="ARBA" id="ARBA00031669"/>
    </source>
</evidence>
<dbReference type="EMBL" id="SCKG01000009">
    <property type="protein sequence ID" value="TDH08342.1"/>
    <property type="molecule type" value="Genomic_DNA"/>
</dbReference>
<dbReference type="PANTHER" id="PTHR13822">
    <property type="entry name" value="ATP SYNTHASE DELTA/EPSILON CHAIN"/>
    <property type="match status" value="1"/>
</dbReference>
<evidence type="ECO:0000256" key="9">
    <source>
        <dbReference type="ARBA" id="ARBA00023136"/>
    </source>
</evidence>
<evidence type="ECO:0000259" key="17">
    <source>
        <dbReference type="Pfam" id="PF02823"/>
    </source>
</evidence>
<dbReference type="InterPro" id="IPR036794">
    <property type="entry name" value="ATP_F1_dsu/esu_C_sf"/>
</dbReference>
<evidence type="ECO:0000256" key="15">
    <source>
        <dbReference type="ARBA" id="ARBA00062932"/>
    </source>
</evidence>
<keyword evidence="11" id="KW-0066">ATP synthesis</keyword>
<evidence type="ECO:0000313" key="20">
    <source>
        <dbReference type="Proteomes" id="UP000295070"/>
    </source>
</evidence>
<proteinExistence type="inferred from homology"/>
<dbReference type="InterPro" id="IPR048937">
    <property type="entry name" value="ATPD_C_metazoa"/>
</dbReference>
<keyword evidence="3" id="KW-0813">Transport</keyword>
<evidence type="ECO:0000256" key="14">
    <source>
        <dbReference type="ARBA" id="ARBA00056834"/>
    </source>
</evidence>
<feature type="domain" description="F1F0-ATP synthase delta subunit C-terminal" evidence="18">
    <location>
        <begin position="117"/>
        <end position="136"/>
    </location>
</feature>